<sequence>MVVAAVGTEVDGPDLELALCLRMKNSTRLNPNQGWKLSGLLNELQRIHRDDVKRYTSGHLNPNKLFNPNKPTCFWSGSFGPIRKQTVPKDQFDEKSAKMKNALSEFSTNTALVSDASDSPGFLKTLDIQSQSGLLPRLPISDIALEQKLKEERKKLHDEMFKKDLRLPELRLLKYKSTKNSRQCLSSSSSRDEYQFISSYLSGVTKKDKFLKFLQFEKDVVAKKDLVESDFTGGKVAISHEKKLEQELQKIHDNTPSQFNRLHVFGNIFEDICNSSLMFGDLLKEVKNEYELYMAILLDSQPSIQYKTLLAQVKGIEKRTVMSSDIEEARDEVKRLVKVAKEALERNEELRSELELEELLSKTPSTKSESPESEVTEEKMLTLTEKIEEKRCEILSKWVEICALEKNIKTNLTHAGIANIIENSIKSIETEAVKLETVNAILKKKIIDSELRIKESLDRYKIAQEDQQKFWSFFDSILRSDEVEEYWENAM</sequence>
<feature type="domain" description="Translin-associated factor X-interacting protein 1 N-terminal" evidence="3">
    <location>
        <begin position="241"/>
        <end position="351"/>
    </location>
</feature>
<dbReference type="FunCoup" id="A0A6P5IYE4">
    <property type="interactions" value="5"/>
</dbReference>
<organism evidence="4 5">
    <name type="scientific">Phascolarctos cinereus</name>
    <name type="common">Koala</name>
    <dbReference type="NCBI Taxonomy" id="38626"/>
    <lineage>
        <taxon>Eukaryota</taxon>
        <taxon>Metazoa</taxon>
        <taxon>Chordata</taxon>
        <taxon>Craniata</taxon>
        <taxon>Vertebrata</taxon>
        <taxon>Euteleostomi</taxon>
        <taxon>Mammalia</taxon>
        <taxon>Metatheria</taxon>
        <taxon>Diprotodontia</taxon>
        <taxon>Phascolarctidae</taxon>
        <taxon>Phascolarctos</taxon>
    </lineage>
</organism>
<dbReference type="InParanoid" id="A0A6P5IYE4"/>
<dbReference type="RefSeq" id="XP_020826083.1">
    <property type="nucleotide sequence ID" value="XM_020970424.1"/>
</dbReference>
<evidence type="ECO:0000313" key="5">
    <source>
        <dbReference type="RefSeq" id="XP_020826083.1"/>
    </source>
</evidence>
<dbReference type="GeneID" id="110196940"/>
<keyword evidence="1 2" id="KW-0175">Coiled coil</keyword>
<dbReference type="Proteomes" id="UP000515140">
    <property type="component" value="Unplaced"/>
</dbReference>
<name>A0A6P5IYE4_PHACI</name>
<dbReference type="Pfam" id="PF15739">
    <property type="entry name" value="TSNAXIP1_N"/>
    <property type="match status" value="1"/>
</dbReference>
<proteinExistence type="predicted"/>
<dbReference type="InterPro" id="IPR032755">
    <property type="entry name" value="TSNAXIP1_N"/>
</dbReference>
<reference evidence="5" key="1">
    <citation type="submission" date="2025-08" db="UniProtKB">
        <authorList>
            <consortium name="RefSeq"/>
        </authorList>
    </citation>
    <scope>IDENTIFICATION</scope>
    <source>
        <tissue evidence="5">Spleen</tissue>
    </source>
</reference>
<keyword evidence="4" id="KW-1185">Reference proteome</keyword>
<accession>A0A6P5IYE4</accession>
<feature type="coiled-coil region" evidence="2">
    <location>
        <begin position="326"/>
        <end position="360"/>
    </location>
</feature>
<dbReference type="KEGG" id="pcw:110196940"/>
<evidence type="ECO:0000259" key="3">
    <source>
        <dbReference type="Pfam" id="PF15739"/>
    </source>
</evidence>
<dbReference type="PANTHER" id="PTHR34916:SF1">
    <property type="entry name" value="GI:13385330"/>
    <property type="match status" value="1"/>
</dbReference>
<evidence type="ECO:0000256" key="1">
    <source>
        <dbReference type="ARBA" id="ARBA00023054"/>
    </source>
</evidence>
<dbReference type="AlphaFoldDB" id="A0A6P5IYE4"/>
<protein>
    <submittedName>
        <fullName evidence="5">Uncharacterized protein C6orf118 homolog isoform X1</fullName>
    </submittedName>
</protein>
<evidence type="ECO:0000256" key="2">
    <source>
        <dbReference type="SAM" id="Coils"/>
    </source>
</evidence>
<gene>
    <name evidence="5" type="primary">CUNH6orf118</name>
</gene>
<evidence type="ECO:0000313" key="4">
    <source>
        <dbReference type="Proteomes" id="UP000515140"/>
    </source>
</evidence>
<dbReference type="PANTHER" id="PTHR34916">
    <property type="entry name" value="GI:13385330"/>
    <property type="match status" value="1"/>
</dbReference>
<dbReference type="CTD" id="102568591"/>